<proteinExistence type="predicted"/>
<reference evidence="1 2" key="1">
    <citation type="submission" date="2021-10" db="EMBL/GenBank/DDBJ databases">
        <title>Anaerobic single-cell dispensing facilitates the cultivation of human gut bacteria.</title>
        <authorList>
            <person name="Afrizal A."/>
        </authorList>
    </citation>
    <scope>NUCLEOTIDE SEQUENCE [LARGE SCALE GENOMIC DNA]</scope>
    <source>
        <strain evidence="1 2">CLA-AA-H200</strain>
    </source>
</reference>
<organism evidence="1 2">
    <name type="scientific">Ruminococcus turbiniformis</name>
    <dbReference type="NCBI Taxonomy" id="2881258"/>
    <lineage>
        <taxon>Bacteria</taxon>
        <taxon>Bacillati</taxon>
        <taxon>Bacillota</taxon>
        <taxon>Clostridia</taxon>
        <taxon>Eubacteriales</taxon>
        <taxon>Oscillospiraceae</taxon>
        <taxon>Ruminococcus</taxon>
    </lineage>
</organism>
<protein>
    <submittedName>
        <fullName evidence="1">DUF4177 domain-containing protein</fullName>
    </submittedName>
</protein>
<evidence type="ECO:0000313" key="1">
    <source>
        <dbReference type="EMBL" id="MCC2255949.1"/>
    </source>
</evidence>
<name>A0ABS8G280_9FIRM</name>
<gene>
    <name evidence="1" type="ORF">LKD70_16275</name>
</gene>
<accession>A0ABS8G280</accession>
<keyword evidence="2" id="KW-1185">Reference proteome</keyword>
<evidence type="ECO:0000313" key="2">
    <source>
        <dbReference type="Proteomes" id="UP001198151"/>
    </source>
</evidence>
<dbReference type="RefSeq" id="WP_227708930.1">
    <property type="nucleotide sequence ID" value="NZ_JAJEQX010000042.1"/>
</dbReference>
<dbReference type="Proteomes" id="UP001198151">
    <property type="component" value="Unassembled WGS sequence"/>
</dbReference>
<comment type="caution">
    <text evidence="1">The sequence shown here is derived from an EMBL/GenBank/DDBJ whole genome shotgun (WGS) entry which is preliminary data.</text>
</comment>
<dbReference type="EMBL" id="JAJEQX010000042">
    <property type="protein sequence ID" value="MCC2255949.1"/>
    <property type="molecule type" value="Genomic_DNA"/>
</dbReference>
<sequence>MYGNSFWDTVSGQQLAANINKLVEKACRKTVQKTFRFDTATDMVNAILLMVEDGWRYVGTIDMSKDAAHARRTGENPHLASYLLIMEREE</sequence>